<dbReference type="SMART" id="SM00595">
    <property type="entry name" value="MADF"/>
    <property type="match status" value="1"/>
</dbReference>
<dbReference type="GO" id="GO:0005634">
    <property type="term" value="C:nucleus"/>
    <property type="evidence" value="ECO:0007669"/>
    <property type="project" value="UniProtKB-SubCell"/>
</dbReference>
<dbReference type="PROSITE" id="PS51031">
    <property type="entry name" value="BESS"/>
    <property type="match status" value="1"/>
</dbReference>
<name>A0A8J5R9M2_9HYME</name>
<evidence type="ECO:0000259" key="4">
    <source>
        <dbReference type="PROSITE" id="PS51031"/>
    </source>
</evidence>
<reference evidence="5" key="2">
    <citation type="submission" date="2021-04" db="EMBL/GenBank/DDBJ databases">
        <title>Genome-wide patterns of bracovirus chromosomal integration into multiple host tissues during parasitism.</title>
        <authorList>
            <person name="Chebbi M.A.C."/>
        </authorList>
    </citation>
    <scope>NUCLEOTIDE SEQUENCE</scope>
    <source>
        <tissue evidence="5">Whole body</tissue>
    </source>
</reference>
<feature type="region of interest" description="Disordered" evidence="2">
    <location>
        <begin position="116"/>
        <end position="154"/>
    </location>
</feature>
<proteinExistence type="predicted"/>
<dbReference type="GO" id="GO:0005667">
    <property type="term" value="C:transcription regulator complex"/>
    <property type="evidence" value="ECO:0007669"/>
    <property type="project" value="TreeGrafter"/>
</dbReference>
<organism evidence="5 6">
    <name type="scientific">Cotesia typhae</name>
    <dbReference type="NCBI Taxonomy" id="2053667"/>
    <lineage>
        <taxon>Eukaryota</taxon>
        <taxon>Metazoa</taxon>
        <taxon>Ecdysozoa</taxon>
        <taxon>Arthropoda</taxon>
        <taxon>Hexapoda</taxon>
        <taxon>Insecta</taxon>
        <taxon>Pterygota</taxon>
        <taxon>Neoptera</taxon>
        <taxon>Endopterygota</taxon>
        <taxon>Hymenoptera</taxon>
        <taxon>Apocrita</taxon>
        <taxon>Ichneumonoidea</taxon>
        <taxon>Braconidae</taxon>
        <taxon>Microgastrinae</taxon>
        <taxon>Cotesia</taxon>
    </lineage>
</organism>
<keyword evidence="1" id="KW-0539">Nucleus</keyword>
<dbReference type="EMBL" id="JAAOIC020000002">
    <property type="protein sequence ID" value="KAG8042382.1"/>
    <property type="molecule type" value="Genomic_DNA"/>
</dbReference>
<comment type="subcellular location">
    <subcellularLocation>
        <location evidence="1">Nucleus</location>
    </subcellularLocation>
</comment>
<feature type="compositionally biased region" description="Acidic residues" evidence="2">
    <location>
        <begin position="126"/>
        <end position="147"/>
    </location>
</feature>
<accession>A0A8J5R9M2</accession>
<evidence type="ECO:0000313" key="6">
    <source>
        <dbReference type="Proteomes" id="UP000729913"/>
    </source>
</evidence>
<keyword evidence="6" id="KW-1185">Reference proteome</keyword>
<dbReference type="InterPro" id="IPR039353">
    <property type="entry name" value="TF_Adf1"/>
</dbReference>
<evidence type="ECO:0000313" key="5">
    <source>
        <dbReference type="EMBL" id="KAG8042382.1"/>
    </source>
</evidence>
<evidence type="ECO:0000256" key="2">
    <source>
        <dbReference type="SAM" id="MobiDB-lite"/>
    </source>
</evidence>
<dbReference type="GO" id="GO:0006357">
    <property type="term" value="P:regulation of transcription by RNA polymerase II"/>
    <property type="evidence" value="ECO:0007669"/>
    <property type="project" value="TreeGrafter"/>
</dbReference>
<dbReference type="InterPro" id="IPR006578">
    <property type="entry name" value="MADF-dom"/>
</dbReference>
<sequence>MDDEKLINCVKSYRGLYDFSHSQYLNGNYKKKKWDKIGLKLNQPVPVCKARWNNIRDNFRKSLKKRMAQDEEKVTQSKKYKYEDQLEFLMPFIKIRDTDDILDSFVGSNSSVAMDPLANIKHNPEESDDSDIEDSEGTDQEDQDQDEVTVTKSKQSSQFGKILINPNCIEENGLINNVSKEPVSLEINKKRKADDEDLLKCDNSEITSINLVKYLLEQNEKTNQQSTHPVDAFLTGLAPTLKSLSPYHLNIAKSKIFNVVQELEMNQIMNIQPPFETPVTKFFISPSSSPLQSSTLPSSSTFIATTSVDLQK</sequence>
<dbReference type="PROSITE" id="PS51029">
    <property type="entry name" value="MADF"/>
    <property type="match status" value="1"/>
</dbReference>
<dbReference type="AlphaFoldDB" id="A0A8J5R9M2"/>
<evidence type="ECO:0000256" key="1">
    <source>
        <dbReference type="PROSITE-ProRule" id="PRU00371"/>
    </source>
</evidence>
<dbReference type="Pfam" id="PF10545">
    <property type="entry name" value="MADF_DNA_bdg"/>
    <property type="match status" value="1"/>
</dbReference>
<dbReference type="OrthoDB" id="10262320at2759"/>
<protein>
    <submittedName>
        <fullName evidence="5">Uncharacterized protein</fullName>
    </submittedName>
</protein>
<comment type="caution">
    <text evidence="5">The sequence shown here is derived from an EMBL/GenBank/DDBJ whole genome shotgun (WGS) entry which is preliminary data.</text>
</comment>
<dbReference type="Proteomes" id="UP000729913">
    <property type="component" value="Unassembled WGS sequence"/>
</dbReference>
<evidence type="ECO:0000259" key="3">
    <source>
        <dbReference type="PROSITE" id="PS51029"/>
    </source>
</evidence>
<reference evidence="5" key="1">
    <citation type="submission" date="2020-03" db="EMBL/GenBank/DDBJ databases">
        <authorList>
            <person name="Chebbi M.A."/>
            <person name="Drezen J.M."/>
        </authorList>
    </citation>
    <scope>NUCLEOTIDE SEQUENCE</scope>
    <source>
        <tissue evidence="5">Whole body</tissue>
    </source>
</reference>
<dbReference type="InterPro" id="IPR004210">
    <property type="entry name" value="BESS_motif"/>
</dbReference>
<dbReference type="PANTHER" id="PTHR12243">
    <property type="entry name" value="MADF DOMAIN TRANSCRIPTION FACTOR"/>
    <property type="match status" value="1"/>
</dbReference>
<feature type="domain" description="MADF" evidence="3">
    <location>
        <begin position="5"/>
        <end position="94"/>
    </location>
</feature>
<feature type="domain" description="BESS" evidence="4">
    <location>
        <begin position="227"/>
        <end position="266"/>
    </location>
</feature>
<dbReference type="GO" id="GO:0003677">
    <property type="term" value="F:DNA binding"/>
    <property type="evidence" value="ECO:0007669"/>
    <property type="project" value="InterPro"/>
</dbReference>
<gene>
    <name evidence="5" type="ORF">G9C98_005016</name>
</gene>
<dbReference type="PANTHER" id="PTHR12243:SF67">
    <property type="entry name" value="COREPRESSOR OF PANGOLIN, ISOFORM A-RELATED"/>
    <property type="match status" value="1"/>
</dbReference>